<evidence type="ECO:0000313" key="4">
    <source>
        <dbReference type="Proteomes" id="UP001251528"/>
    </source>
</evidence>
<evidence type="ECO:0000259" key="2">
    <source>
        <dbReference type="Pfam" id="PF06985"/>
    </source>
</evidence>
<keyword evidence="4" id="KW-1185">Reference proteome</keyword>
<dbReference type="PANTHER" id="PTHR33112">
    <property type="entry name" value="DOMAIN PROTEIN, PUTATIVE-RELATED"/>
    <property type="match status" value="1"/>
</dbReference>
<dbReference type="EMBL" id="JASWJB010000107">
    <property type="protein sequence ID" value="KAK2597333.1"/>
    <property type="molecule type" value="Genomic_DNA"/>
</dbReference>
<proteinExistence type="predicted"/>
<dbReference type="AlphaFoldDB" id="A0AAJ0CPA6"/>
<accession>A0AAJ0CPA6</accession>
<feature type="domain" description="Heterokaryon incompatibility" evidence="2">
    <location>
        <begin position="157"/>
        <end position="305"/>
    </location>
</feature>
<reference evidence="3" key="1">
    <citation type="submission" date="2023-06" db="EMBL/GenBank/DDBJ databases">
        <title>Conoideocrella luteorostrata (Hypocreales: Clavicipitaceae), a potential biocontrol fungus for elongate hemlock scale in United States Christmas tree production areas.</title>
        <authorList>
            <person name="Barrett H."/>
            <person name="Lovett B."/>
            <person name="Macias A.M."/>
            <person name="Stajich J.E."/>
            <person name="Kasson M.T."/>
        </authorList>
    </citation>
    <scope>NUCLEOTIDE SEQUENCE</scope>
    <source>
        <strain evidence="3">ARSEF 14590</strain>
    </source>
</reference>
<name>A0AAJ0CPA6_9HYPO</name>
<dbReference type="PANTHER" id="PTHR33112:SF10">
    <property type="entry name" value="TOL"/>
    <property type="match status" value="1"/>
</dbReference>
<feature type="region of interest" description="Disordered" evidence="1">
    <location>
        <begin position="383"/>
        <end position="403"/>
    </location>
</feature>
<dbReference type="Pfam" id="PF06985">
    <property type="entry name" value="HET"/>
    <property type="match status" value="1"/>
</dbReference>
<gene>
    <name evidence="3" type="ORF">QQS21_006029</name>
</gene>
<evidence type="ECO:0000256" key="1">
    <source>
        <dbReference type="SAM" id="MobiDB-lite"/>
    </source>
</evidence>
<organism evidence="3 4">
    <name type="scientific">Conoideocrella luteorostrata</name>
    <dbReference type="NCBI Taxonomy" id="1105319"/>
    <lineage>
        <taxon>Eukaryota</taxon>
        <taxon>Fungi</taxon>
        <taxon>Dikarya</taxon>
        <taxon>Ascomycota</taxon>
        <taxon>Pezizomycotina</taxon>
        <taxon>Sordariomycetes</taxon>
        <taxon>Hypocreomycetidae</taxon>
        <taxon>Hypocreales</taxon>
        <taxon>Clavicipitaceae</taxon>
        <taxon>Conoideocrella</taxon>
    </lineage>
</organism>
<comment type="caution">
    <text evidence="3">The sequence shown here is derived from an EMBL/GenBank/DDBJ whole genome shotgun (WGS) entry which is preliminary data.</text>
</comment>
<evidence type="ECO:0000313" key="3">
    <source>
        <dbReference type="EMBL" id="KAK2597333.1"/>
    </source>
</evidence>
<protein>
    <recommendedName>
        <fullName evidence="2">Heterokaryon incompatibility domain-containing protein</fullName>
    </recommendedName>
</protein>
<sequence>MSMPLEMALSLPPPTRYHFYYRDTTKYRFLQGEDGFHREFNPYTGVGKELEDVRSISTLKEFSGRPVTINVASRAGSHASTKIPRTLVAERGTQANFDQMRLWLRECRDAHSKCRIGIDRQGLQATPKLPSRVIDVGTLDSEEVRLFSNQLGITGKYATLSHRWKANGLVALTMASFSTLTTGFSMTSIPKTFQDAITVTRQLGLQYLWIDTFCIVQDDPQDWAIESARMGDIYEHAEINIAATYEADEDCGFLSSGTQGQETIRLPCADCGQDGCISFTNQSDSSFYQNVIQAHLNKRGWVFQERLLSRRTLHFASDQVYWECGQRIVSEDGLQHKNYDDSPETDPQPRNENTHLMLTLKHYNLDDTKIVLKKHFDFEHIGLSSSPSSSNQPSTPTGQDEDDPWTHKVVWMEVLRSYTKCQLSFRKDKLLALRGLASKMSTLMGGWQRYAAGHFITLESLLFTVQAPGGRPIPAPCSSWSCLSVEPTIDFYDCRGASPCVELCSYESSNPSREEDFTCLILKAPLKRVSRGPPNGEGEASKPRHFSMFYFSETQYGKFQKTLGPIVFDDADVTPKEFWIVPMFRVLPHRLVGNQVMAENCVVLALETSGKKRDGYEEFRRIGIGHVYLSGVFKDQTATEFALS</sequence>
<dbReference type="InterPro" id="IPR010730">
    <property type="entry name" value="HET"/>
</dbReference>
<dbReference type="Proteomes" id="UP001251528">
    <property type="component" value="Unassembled WGS sequence"/>
</dbReference>
<feature type="compositionally biased region" description="Low complexity" evidence="1">
    <location>
        <begin position="384"/>
        <end position="396"/>
    </location>
</feature>